<dbReference type="InterPro" id="IPR029032">
    <property type="entry name" value="AhpD-like"/>
</dbReference>
<reference evidence="2" key="2">
    <citation type="submission" date="2020-09" db="EMBL/GenBank/DDBJ databases">
        <authorList>
            <person name="Sun Q."/>
            <person name="Zhou Y."/>
        </authorList>
    </citation>
    <scope>NUCLEOTIDE SEQUENCE</scope>
    <source>
        <strain evidence="2">CGMCC 4.7110</strain>
    </source>
</reference>
<dbReference type="RefSeq" id="WP_189269730.1">
    <property type="nucleotide sequence ID" value="NZ_BMML01000064.1"/>
</dbReference>
<dbReference type="Gene3D" id="1.20.1290.10">
    <property type="entry name" value="AhpD-like"/>
    <property type="match status" value="2"/>
</dbReference>
<organism evidence="2 3">
    <name type="scientific">Streptomyces fuscichromogenes</name>
    <dbReference type="NCBI Taxonomy" id="1324013"/>
    <lineage>
        <taxon>Bacteria</taxon>
        <taxon>Bacillati</taxon>
        <taxon>Actinomycetota</taxon>
        <taxon>Actinomycetes</taxon>
        <taxon>Kitasatosporales</taxon>
        <taxon>Streptomycetaceae</taxon>
        <taxon>Streptomyces</taxon>
    </lineage>
</organism>
<feature type="region of interest" description="Disordered" evidence="1">
    <location>
        <begin position="144"/>
        <end position="171"/>
    </location>
</feature>
<evidence type="ECO:0000256" key="1">
    <source>
        <dbReference type="SAM" id="MobiDB-lite"/>
    </source>
</evidence>
<feature type="compositionally biased region" description="Low complexity" evidence="1">
    <location>
        <begin position="144"/>
        <end position="156"/>
    </location>
</feature>
<name>A0A917XPN5_9ACTN</name>
<gene>
    <name evidence="2" type="ORF">GCM10011578_100680</name>
</gene>
<keyword evidence="3" id="KW-1185">Reference proteome</keyword>
<comment type="caution">
    <text evidence="2">The sequence shown here is derived from an EMBL/GenBank/DDBJ whole genome shotgun (WGS) entry which is preliminary data.</text>
</comment>
<reference evidence="2" key="1">
    <citation type="journal article" date="2014" name="Int. J. Syst. Evol. Microbiol.">
        <title>Complete genome sequence of Corynebacterium casei LMG S-19264T (=DSM 44701T), isolated from a smear-ripened cheese.</title>
        <authorList>
            <consortium name="US DOE Joint Genome Institute (JGI-PGF)"/>
            <person name="Walter F."/>
            <person name="Albersmeier A."/>
            <person name="Kalinowski J."/>
            <person name="Ruckert C."/>
        </authorList>
    </citation>
    <scope>NUCLEOTIDE SEQUENCE</scope>
    <source>
        <strain evidence="2">CGMCC 4.7110</strain>
    </source>
</reference>
<dbReference type="Proteomes" id="UP000653411">
    <property type="component" value="Unassembled WGS sequence"/>
</dbReference>
<dbReference type="Pfam" id="PF10778">
    <property type="entry name" value="DehI"/>
    <property type="match status" value="1"/>
</dbReference>
<dbReference type="AlphaFoldDB" id="A0A917XPN5"/>
<protein>
    <submittedName>
        <fullName evidence="2">Uncharacterized protein</fullName>
    </submittedName>
</protein>
<evidence type="ECO:0000313" key="2">
    <source>
        <dbReference type="EMBL" id="GGN47213.1"/>
    </source>
</evidence>
<dbReference type="InterPro" id="IPR019714">
    <property type="entry name" value="2-haloacid_dehalogenase_DehI"/>
</dbReference>
<proteinExistence type="predicted"/>
<evidence type="ECO:0000313" key="3">
    <source>
        <dbReference type="Proteomes" id="UP000653411"/>
    </source>
</evidence>
<dbReference type="EMBL" id="BMML01000064">
    <property type="protein sequence ID" value="GGN47213.1"/>
    <property type="molecule type" value="Genomic_DNA"/>
</dbReference>
<sequence>MTHTQAFTARERDDAARGFLLLPTLPAGPGLTPEAARVLQEVPGYLGVPFVSPVFQALANWPDYLVPAWNAFKPVLRSPEFAAAAATLRVPAGLLPEPDPSLPTDGADIDLIHRYTMTFHQLLPELLLLTSCWYRGLTSDDGPAADPGALDPGPRGIRPGAVNVTPDGSAPTPELARVYEEIRTAHDHPRVLSFYRALGNRPAFMTGVWDRWGPVAVSAEYTAARAEILAKAAAAAAALPAPVTGTGTAGEARAILALFRGRLIPALFLDTAAVLALLGETDAIASA</sequence>
<dbReference type="GO" id="GO:0019120">
    <property type="term" value="F:hydrolase activity, acting on acid halide bonds, in C-halide compounds"/>
    <property type="evidence" value="ECO:0007669"/>
    <property type="project" value="InterPro"/>
</dbReference>
<accession>A0A917XPN5</accession>